<dbReference type="EMBL" id="WVIE01000043">
    <property type="protein sequence ID" value="NDJ19876.1"/>
    <property type="molecule type" value="Genomic_DNA"/>
</dbReference>
<keyword evidence="10" id="KW-0812">Transmembrane</keyword>
<evidence type="ECO:0000256" key="1">
    <source>
        <dbReference type="ARBA" id="ARBA00012513"/>
    </source>
</evidence>
<feature type="transmembrane region" description="Helical" evidence="10">
    <location>
        <begin position="406"/>
        <end position="424"/>
    </location>
</feature>
<keyword evidence="4 9" id="KW-0547">Nucleotide-binding</keyword>
<dbReference type="SMART" id="SM00220">
    <property type="entry name" value="S_TKc"/>
    <property type="match status" value="1"/>
</dbReference>
<dbReference type="EC" id="2.7.11.1" evidence="1"/>
<comment type="catalytic activity">
    <reaction evidence="8">
        <text>L-seryl-[protein] + ATP = O-phospho-L-seryl-[protein] + ADP + H(+)</text>
        <dbReference type="Rhea" id="RHEA:17989"/>
        <dbReference type="Rhea" id="RHEA-COMP:9863"/>
        <dbReference type="Rhea" id="RHEA-COMP:11604"/>
        <dbReference type="ChEBI" id="CHEBI:15378"/>
        <dbReference type="ChEBI" id="CHEBI:29999"/>
        <dbReference type="ChEBI" id="CHEBI:30616"/>
        <dbReference type="ChEBI" id="CHEBI:83421"/>
        <dbReference type="ChEBI" id="CHEBI:456216"/>
        <dbReference type="EC" id="2.7.11.1"/>
    </reaction>
</comment>
<keyword evidence="10" id="KW-0472">Membrane</keyword>
<dbReference type="Gene3D" id="1.10.510.10">
    <property type="entry name" value="Transferase(Phosphotransferase) domain 1"/>
    <property type="match status" value="1"/>
</dbReference>
<feature type="transmembrane region" description="Helical" evidence="10">
    <location>
        <begin position="366"/>
        <end position="394"/>
    </location>
</feature>
<dbReference type="InterPro" id="IPR017441">
    <property type="entry name" value="Protein_kinase_ATP_BS"/>
</dbReference>
<proteinExistence type="predicted"/>
<keyword evidence="13" id="KW-1185">Reference proteome</keyword>
<dbReference type="InterPro" id="IPR011009">
    <property type="entry name" value="Kinase-like_dom_sf"/>
</dbReference>
<evidence type="ECO:0000256" key="8">
    <source>
        <dbReference type="ARBA" id="ARBA00048679"/>
    </source>
</evidence>
<dbReference type="PROSITE" id="PS00107">
    <property type="entry name" value="PROTEIN_KINASE_ATP"/>
    <property type="match status" value="1"/>
</dbReference>
<keyword evidence="5 12" id="KW-0418">Kinase</keyword>
<dbReference type="InterPro" id="IPR000719">
    <property type="entry name" value="Prot_kinase_dom"/>
</dbReference>
<reference evidence="12" key="1">
    <citation type="submission" date="2019-12" db="EMBL/GenBank/DDBJ databases">
        <title>High-Quality draft genome sequences of three cyanobacteria isolated from the limestone walls of the Old Cathedral of Coimbra.</title>
        <authorList>
            <person name="Tiago I."/>
            <person name="Soares F."/>
            <person name="Portugal A."/>
        </authorList>
    </citation>
    <scope>NUCLEOTIDE SEQUENCE</scope>
    <source>
        <strain evidence="12">A</strain>
    </source>
</reference>
<evidence type="ECO:0000256" key="10">
    <source>
        <dbReference type="SAM" id="Phobius"/>
    </source>
</evidence>
<dbReference type="Gene3D" id="3.30.200.20">
    <property type="entry name" value="Phosphorylase Kinase, domain 1"/>
    <property type="match status" value="1"/>
</dbReference>
<protein>
    <recommendedName>
        <fullName evidence="1">non-specific serine/threonine protein kinase</fullName>
        <ecNumber evidence="1">2.7.11.1</ecNumber>
    </recommendedName>
</protein>
<keyword evidence="3" id="KW-0808">Transferase</keyword>
<feature type="domain" description="Protein kinase" evidence="11">
    <location>
        <begin position="47"/>
        <end position="319"/>
    </location>
</feature>
<comment type="caution">
    <text evidence="12">The sequence shown here is derived from an EMBL/GenBank/DDBJ whole genome shotgun (WGS) entry which is preliminary data.</text>
</comment>
<accession>A0A8J7Z834</accession>
<dbReference type="Pfam" id="PF00069">
    <property type="entry name" value="Pkinase"/>
    <property type="match status" value="1"/>
</dbReference>
<dbReference type="RefSeq" id="WP_162425398.1">
    <property type="nucleotide sequence ID" value="NZ_WVIE01000043.1"/>
</dbReference>
<dbReference type="GO" id="GO:0005524">
    <property type="term" value="F:ATP binding"/>
    <property type="evidence" value="ECO:0007669"/>
    <property type="project" value="UniProtKB-UniRule"/>
</dbReference>
<evidence type="ECO:0000256" key="6">
    <source>
        <dbReference type="ARBA" id="ARBA00022840"/>
    </source>
</evidence>
<keyword evidence="10" id="KW-1133">Transmembrane helix</keyword>
<evidence type="ECO:0000256" key="4">
    <source>
        <dbReference type="ARBA" id="ARBA00022741"/>
    </source>
</evidence>
<evidence type="ECO:0000256" key="5">
    <source>
        <dbReference type="ARBA" id="ARBA00022777"/>
    </source>
</evidence>
<feature type="binding site" evidence="9">
    <location>
        <position position="78"/>
    </location>
    <ligand>
        <name>ATP</name>
        <dbReference type="ChEBI" id="CHEBI:30616"/>
    </ligand>
</feature>
<sequence length="468" mass="50833">MQLHCTRPGCSRPTNVFPDLDDAATLKTVQQKFCTNCGMPLILVGRYLPVRLLGRGGFGAAFLGRDRYTPGFRPCVIKQFQPSGNLSAPQLKIAQDLFEREAEALEQLGREHPQIPDLFAFFELSVANASTQQDDKFFYLVQEFIDGQTLEEEFLRQGKFSESEVVKVLKECLKILKFVHENGSIHRDIKLSNIMRHRNGRIYLLDFGAVKYATKAAGNANSSTGIYSIGYAPPEQMAGGQVYPSTDLYALAATCVMLLTGKQHNELFDAYSNTWKWQAFATPSRLLAQVLDQMLLANPSQRLPSAQAALAALSAKPAAAVVAPSAPPPAAAPVVAPPVRRKSALPPFPLVESLGGALFTGFEGGLIAIALVSLLGTTWISGGFWLILLGILVLAQRLRVIEKIDLVILAAVTFGIVGFFGQLHRASAFVALGSSFINVLFLAIVGGLAVVTIAILFNLIYKLISRIL</sequence>
<evidence type="ECO:0000256" key="2">
    <source>
        <dbReference type="ARBA" id="ARBA00022527"/>
    </source>
</evidence>
<evidence type="ECO:0000313" key="13">
    <source>
        <dbReference type="Proteomes" id="UP000646053"/>
    </source>
</evidence>
<dbReference type="GO" id="GO:0004674">
    <property type="term" value="F:protein serine/threonine kinase activity"/>
    <property type="evidence" value="ECO:0007669"/>
    <property type="project" value="UniProtKB-KW"/>
</dbReference>
<keyword evidence="6 9" id="KW-0067">ATP-binding</keyword>
<dbReference type="PANTHER" id="PTHR24363">
    <property type="entry name" value="SERINE/THREONINE PROTEIN KINASE"/>
    <property type="match status" value="1"/>
</dbReference>
<feature type="transmembrane region" description="Helical" evidence="10">
    <location>
        <begin position="436"/>
        <end position="461"/>
    </location>
</feature>
<dbReference type="CDD" id="cd14014">
    <property type="entry name" value="STKc_PknB_like"/>
    <property type="match status" value="1"/>
</dbReference>
<evidence type="ECO:0000256" key="3">
    <source>
        <dbReference type="ARBA" id="ARBA00022679"/>
    </source>
</evidence>
<evidence type="ECO:0000256" key="7">
    <source>
        <dbReference type="ARBA" id="ARBA00047899"/>
    </source>
</evidence>
<evidence type="ECO:0000313" key="12">
    <source>
        <dbReference type="EMBL" id="NDJ19876.1"/>
    </source>
</evidence>
<comment type="catalytic activity">
    <reaction evidence="7">
        <text>L-threonyl-[protein] + ATP = O-phospho-L-threonyl-[protein] + ADP + H(+)</text>
        <dbReference type="Rhea" id="RHEA:46608"/>
        <dbReference type="Rhea" id="RHEA-COMP:11060"/>
        <dbReference type="Rhea" id="RHEA-COMP:11605"/>
        <dbReference type="ChEBI" id="CHEBI:15378"/>
        <dbReference type="ChEBI" id="CHEBI:30013"/>
        <dbReference type="ChEBI" id="CHEBI:30616"/>
        <dbReference type="ChEBI" id="CHEBI:61977"/>
        <dbReference type="ChEBI" id="CHEBI:456216"/>
        <dbReference type="EC" id="2.7.11.1"/>
    </reaction>
</comment>
<keyword evidence="2" id="KW-0723">Serine/threonine-protein kinase</keyword>
<dbReference type="SUPFAM" id="SSF56112">
    <property type="entry name" value="Protein kinase-like (PK-like)"/>
    <property type="match status" value="1"/>
</dbReference>
<evidence type="ECO:0000256" key="9">
    <source>
        <dbReference type="PROSITE-ProRule" id="PRU10141"/>
    </source>
</evidence>
<dbReference type="NCBIfam" id="NF045510">
    <property type="entry name" value="4Cys_prefix_kin"/>
    <property type="match status" value="1"/>
</dbReference>
<dbReference type="AlphaFoldDB" id="A0A8J7Z834"/>
<dbReference type="Proteomes" id="UP000646053">
    <property type="component" value="Unassembled WGS sequence"/>
</dbReference>
<dbReference type="PROSITE" id="PS50011">
    <property type="entry name" value="PROTEIN_KINASE_DOM"/>
    <property type="match status" value="1"/>
</dbReference>
<dbReference type="PANTHER" id="PTHR24363:SF0">
    <property type="entry name" value="SERINE_THREONINE KINASE LIKE DOMAIN CONTAINING 1"/>
    <property type="match status" value="1"/>
</dbReference>
<organism evidence="12 13">
    <name type="scientific">Myxacorys almedinensis A</name>
    <dbReference type="NCBI Taxonomy" id="2690445"/>
    <lineage>
        <taxon>Bacteria</taxon>
        <taxon>Bacillati</taxon>
        <taxon>Cyanobacteriota</taxon>
        <taxon>Cyanophyceae</taxon>
        <taxon>Leptolyngbyales</taxon>
        <taxon>Leptolyngbyaceae</taxon>
        <taxon>Myxacorys</taxon>
        <taxon>Myxacorys almedinensis</taxon>
    </lineage>
</organism>
<gene>
    <name evidence="12" type="ORF">GS601_21740</name>
</gene>
<evidence type="ECO:0000259" key="11">
    <source>
        <dbReference type="PROSITE" id="PS50011"/>
    </source>
</evidence>
<name>A0A8J7Z834_9CYAN</name>